<dbReference type="InterPro" id="IPR001623">
    <property type="entry name" value="DnaJ_domain"/>
</dbReference>
<feature type="compositionally biased region" description="Low complexity" evidence="1">
    <location>
        <begin position="251"/>
        <end position="261"/>
    </location>
</feature>
<dbReference type="SUPFAM" id="SSF46565">
    <property type="entry name" value="Chaperone J-domain"/>
    <property type="match status" value="1"/>
</dbReference>
<dbReference type="AlphaFoldDB" id="A0A814GXQ2"/>
<gene>
    <name evidence="3" type="ORF">EDS130_LOCUS14936</name>
</gene>
<evidence type="ECO:0000313" key="3">
    <source>
        <dbReference type="EMBL" id="CAF1002096.1"/>
    </source>
</evidence>
<dbReference type="OrthoDB" id="442087at2759"/>
<name>A0A814GXQ2_ADIRI</name>
<feature type="compositionally biased region" description="Polar residues" evidence="1">
    <location>
        <begin position="90"/>
        <end position="99"/>
    </location>
</feature>
<dbReference type="Pfam" id="PF00226">
    <property type="entry name" value="DnaJ"/>
    <property type="match status" value="1"/>
</dbReference>
<dbReference type="SMART" id="SM00271">
    <property type="entry name" value="DnaJ"/>
    <property type="match status" value="1"/>
</dbReference>
<dbReference type="CDD" id="cd06257">
    <property type="entry name" value="DnaJ"/>
    <property type="match status" value="1"/>
</dbReference>
<feature type="region of interest" description="Disordered" evidence="1">
    <location>
        <begin position="212"/>
        <end position="294"/>
    </location>
</feature>
<dbReference type="PROSITE" id="PS00636">
    <property type="entry name" value="DNAJ_1"/>
    <property type="match status" value="1"/>
</dbReference>
<dbReference type="EMBL" id="CAJNOJ010000062">
    <property type="protein sequence ID" value="CAF1002096.1"/>
    <property type="molecule type" value="Genomic_DNA"/>
</dbReference>
<dbReference type="GO" id="GO:0042026">
    <property type="term" value="P:protein refolding"/>
    <property type="evidence" value="ECO:0007669"/>
    <property type="project" value="TreeGrafter"/>
</dbReference>
<feature type="domain" description="J" evidence="2">
    <location>
        <begin position="5"/>
        <end position="69"/>
    </location>
</feature>
<evidence type="ECO:0000256" key="1">
    <source>
        <dbReference type="SAM" id="MobiDB-lite"/>
    </source>
</evidence>
<dbReference type="PROSITE" id="PS50076">
    <property type="entry name" value="DNAJ_2"/>
    <property type="match status" value="1"/>
</dbReference>
<accession>A0A814GXQ2</accession>
<feature type="compositionally biased region" description="Polar residues" evidence="1">
    <location>
        <begin position="279"/>
        <end position="294"/>
    </location>
</feature>
<dbReference type="GO" id="GO:0051082">
    <property type="term" value="F:unfolded protein binding"/>
    <property type="evidence" value="ECO:0007669"/>
    <property type="project" value="TreeGrafter"/>
</dbReference>
<dbReference type="Gene3D" id="1.10.287.110">
    <property type="entry name" value="DnaJ domain"/>
    <property type="match status" value="1"/>
</dbReference>
<feature type="region of interest" description="Disordered" evidence="1">
    <location>
        <begin position="77"/>
        <end position="99"/>
    </location>
</feature>
<dbReference type="InterPro" id="IPR018253">
    <property type="entry name" value="DnaJ_domain_CS"/>
</dbReference>
<reference evidence="3" key="1">
    <citation type="submission" date="2021-02" db="EMBL/GenBank/DDBJ databases">
        <authorList>
            <person name="Nowell W R."/>
        </authorList>
    </citation>
    <scope>NUCLEOTIDE SEQUENCE</scope>
</reference>
<dbReference type="Proteomes" id="UP000663852">
    <property type="component" value="Unassembled WGS sequence"/>
</dbReference>
<sequence length="557" mass="64553">MVASDCYAVLGIKTTATEDEIRKAYRKKALQYHPDKNSSSTAEELFKEINKAYETLSDAEKRRAYDLQQQTTNIKFSSASQPQRRYESTYHASRPSQFSSSHANSARFRFHDPFFTIRQRHAFFSSKFHQPEFSFFDTHFGSSDDEDNDSDHYDPVLSSFRTSQRHFHRKTRPKWSHSSPFESDPFSMFEMLTRSIFDQFLKDDFFWRQPSARLNNPTQAQRGQTTTTTRTNIPVNHVDPKGTYRYEMKRTSTTSSQLNSNDSDDEEEETEEHFVYQQPKPSTTRNDQFYRPASSTSKVKSETCQYCFYPIGSVDSVRKHEAVCRYRPEQEKIYTTKCTYCQENVRLSEYLDHEERCKQNQASVETKRYYNPSSSGNDLESSLSLEKHIVGSISNDNNQVRKCHRCQKTFPILSDLFNHNCDDENDLILSKSSKLENKASNESTPSLLEKISSSSTKSFKLNRLPTFNNSPISSNHLHRLFTPHSSSSVKQPHSNSIHISIIDDFNRPKRATLSNEHHPIYKRPLFQPNLSTSNNKTASSSAYVYLRNPTSSIRVNS</sequence>
<dbReference type="GO" id="GO:0005737">
    <property type="term" value="C:cytoplasm"/>
    <property type="evidence" value="ECO:0007669"/>
    <property type="project" value="TreeGrafter"/>
</dbReference>
<feature type="compositionally biased region" description="Acidic residues" evidence="1">
    <location>
        <begin position="262"/>
        <end position="271"/>
    </location>
</feature>
<dbReference type="PANTHER" id="PTHR43096:SF10">
    <property type="entry name" value="CHAPERONE PROTEIN DNAJ A6, CHLOROPLASTIC"/>
    <property type="match status" value="1"/>
</dbReference>
<proteinExistence type="predicted"/>
<feature type="compositionally biased region" description="Low complexity" evidence="1">
    <location>
        <begin position="218"/>
        <end position="231"/>
    </location>
</feature>
<evidence type="ECO:0000259" key="2">
    <source>
        <dbReference type="PROSITE" id="PS50076"/>
    </source>
</evidence>
<dbReference type="PANTHER" id="PTHR43096">
    <property type="entry name" value="DNAJ HOMOLOG 1, MITOCHONDRIAL-RELATED"/>
    <property type="match status" value="1"/>
</dbReference>
<feature type="region of interest" description="Disordered" evidence="1">
    <location>
        <begin position="514"/>
        <end position="537"/>
    </location>
</feature>
<comment type="caution">
    <text evidence="3">The sequence shown here is derived from an EMBL/GenBank/DDBJ whole genome shotgun (WGS) entry which is preliminary data.</text>
</comment>
<organism evidence="3 4">
    <name type="scientific">Adineta ricciae</name>
    <name type="common">Rotifer</name>
    <dbReference type="NCBI Taxonomy" id="249248"/>
    <lineage>
        <taxon>Eukaryota</taxon>
        <taxon>Metazoa</taxon>
        <taxon>Spiralia</taxon>
        <taxon>Gnathifera</taxon>
        <taxon>Rotifera</taxon>
        <taxon>Eurotatoria</taxon>
        <taxon>Bdelloidea</taxon>
        <taxon>Adinetida</taxon>
        <taxon>Adinetidae</taxon>
        <taxon>Adineta</taxon>
    </lineage>
</organism>
<dbReference type="PRINTS" id="PR00625">
    <property type="entry name" value="JDOMAIN"/>
</dbReference>
<evidence type="ECO:0000313" key="4">
    <source>
        <dbReference type="Proteomes" id="UP000663852"/>
    </source>
</evidence>
<dbReference type="InterPro" id="IPR036869">
    <property type="entry name" value="J_dom_sf"/>
</dbReference>
<protein>
    <recommendedName>
        <fullName evidence="2">J domain-containing protein</fullName>
    </recommendedName>
</protein>
<feature type="compositionally biased region" description="Basic and acidic residues" evidence="1">
    <location>
        <begin position="238"/>
        <end position="250"/>
    </location>
</feature>